<protein>
    <recommendedName>
        <fullName evidence="2 10">FAD:protein FMN transferase</fullName>
        <ecNumber evidence="1 10">2.7.1.180</ecNumber>
    </recommendedName>
    <alternativeName>
        <fullName evidence="8 10">Flavin transferase</fullName>
    </alternativeName>
</protein>
<feature type="chain" id="PRO_5038162510" description="FAD:protein FMN transferase" evidence="12">
    <location>
        <begin position="18"/>
        <end position="357"/>
    </location>
</feature>
<keyword evidence="12" id="KW-0449">Lipoprotein</keyword>
<evidence type="ECO:0000256" key="10">
    <source>
        <dbReference type="PIRNR" id="PIRNR006268"/>
    </source>
</evidence>
<keyword evidence="6 10" id="KW-0274">FAD</keyword>
<feature type="binding site" evidence="11">
    <location>
        <position position="310"/>
    </location>
    <ligand>
        <name>Mg(2+)</name>
        <dbReference type="ChEBI" id="CHEBI:18420"/>
    </ligand>
</feature>
<dbReference type="Pfam" id="PF02424">
    <property type="entry name" value="ApbE"/>
    <property type="match status" value="1"/>
</dbReference>
<evidence type="ECO:0000256" key="2">
    <source>
        <dbReference type="ARBA" id="ARBA00016337"/>
    </source>
</evidence>
<evidence type="ECO:0000256" key="7">
    <source>
        <dbReference type="ARBA" id="ARBA00022842"/>
    </source>
</evidence>
<dbReference type="AlphaFoldDB" id="A0A940DQR4"/>
<dbReference type="PANTHER" id="PTHR30040:SF2">
    <property type="entry name" value="FAD:PROTEIN FMN TRANSFERASE"/>
    <property type="match status" value="1"/>
</dbReference>
<reference evidence="13" key="1">
    <citation type="submission" date="2020-10" db="EMBL/GenBank/DDBJ databases">
        <authorList>
            <person name="Gilroy R."/>
        </authorList>
    </citation>
    <scope>NUCLEOTIDE SEQUENCE</scope>
    <source>
        <strain evidence="13">G3-8215</strain>
    </source>
</reference>
<keyword evidence="4 10" id="KW-0808">Transferase</keyword>
<keyword evidence="7 10" id="KW-0460">Magnesium</keyword>
<dbReference type="GO" id="GO:0016740">
    <property type="term" value="F:transferase activity"/>
    <property type="evidence" value="ECO:0007669"/>
    <property type="project" value="UniProtKB-UniRule"/>
</dbReference>
<dbReference type="InterPro" id="IPR024932">
    <property type="entry name" value="ApbE"/>
</dbReference>
<gene>
    <name evidence="13" type="ORF">IAB75_01865</name>
</gene>
<comment type="cofactor">
    <cofactor evidence="11">
        <name>Mg(2+)</name>
        <dbReference type="ChEBI" id="CHEBI:18420"/>
    </cofactor>
    <cofactor evidence="11">
        <name>Mn(2+)</name>
        <dbReference type="ChEBI" id="CHEBI:29035"/>
    </cofactor>
    <text evidence="11">Magnesium. Can also use manganese.</text>
</comment>
<dbReference type="EC" id="2.7.1.180" evidence="1 10"/>
<dbReference type="PANTHER" id="PTHR30040">
    <property type="entry name" value="THIAMINE BIOSYNTHESIS LIPOPROTEIN APBE"/>
    <property type="match status" value="1"/>
</dbReference>
<reference evidence="13" key="2">
    <citation type="journal article" date="2021" name="PeerJ">
        <title>Extensive microbial diversity within the chicken gut microbiome revealed by metagenomics and culture.</title>
        <authorList>
            <person name="Gilroy R."/>
            <person name="Ravi A."/>
            <person name="Getino M."/>
            <person name="Pursley I."/>
            <person name="Horton D.L."/>
            <person name="Alikhan N.F."/>
            <person name="Baker D."/>
            <person name="Gharbi K."/>
            <person name="Hall N."/>
            <person name="Watson M."/>
            <person name="Adriaenssens E.M."/>
            <person name="Foster-Nyarko E."/>
            <person name="Jarju S."/>
            <person name="Secka A."/>
            <person name="Antonio M."/>
            <person name="Oren A."/>
            <person name="Chaudhuri R.R."/>
            <person name="La Ragione R."/>
            <person name="Hildebrand F."/>
            <person name="Pallen M.J."/>
        </authorList>
    </citation>
    <scope>NUCLEOTIDE SEQUENCE</scope>
    <source>
        <strain evidence="13">G3-8215</strain>
    </source>
</reference>
<dbReference type="Proteomes" id="UP000725002">
    <property type="component" value="Unassembled WGS sequence"/>
</dbReference>
<evidence type="ECO:0000256" key="1">
    <source>
        <dbReference type="ARBA" id="ARBA00011955"/>
    </source>
</evidence>
<dbReference type="PROSITE" id="PS51257">
    <property type="entry name" value="PROKAR_LIPOPROTEIN"/>
    <property type="match status" value="1"/>
</dbReference>
<evidence type="ECO:0000256" key="9">
    <source>
        <dbReference type="ARBA" id="ARBA00048540"/>
    </source>
</evidence>
<dbReference type="EMBL" id="JADILV010000012">
    <property type="protein sequence ID" value="MBO8482854.1"/>
    <property type="molecule type" value="Genomic_DNA"/>
</dbReference>
<dbReference type="PIRSF" id="PIRSF006268">
    <property type="entry name" value="ApbE"/>
    <property type="match status" value="1"/>
</dbReference>
<keyword evidence="12" id="KW-1003">Cell membrane</keyword>
<evidence type="ECO:0000256" key="3">
    <source>
        <dbReference type="ARBA" id="ARBA00022630"/>
    </source>
</evidence>
<dbReference type="GO" id="GO:0005886">
    <property type="term" value="C:plasma membrane"/>
    <property type="evidence" value="ECO:0007669"/>
    <property type="project" value="UniProtKB-SubCell"/>
</dbReference>
<evidence type="ECO:0000256" key="6">
    <source>
        <dbReference type="ARBA" id="ARBA00022827"/>
    </source>
</evidence>
<evidence type="ECO:0000256" key="4">
    <source>
        <dbReference type="ARBA" id="ARBA00022679"/>
    </source>
</evidence>
<keyword evidence="5 10" id="KW-0479">Metal-binding</keyword>
<feature type="binding site" evidence="11">
    <location>
        <position position="314"/>
    </location>
    <ligand>
        <name>Mg(2+)</name>
        <dbReference type="ChEBI" id="CHEBI:18420"/>
    </ligand>
</feature>
<comment type="caution">
    <text evidence="13">The sequence shown here is derived from an EMBL/GenBank/DDBJ whole genome shotgun (WGS) entry which is preliminary data.</text>
</comment>
<name>A0A940DQR4_9BACT</name>
<keyword evidence="12" id="KW-0472">Membrane</keyword>
<dbReference type="Gene3D" id="3.10.520.10">
    <property type="entry name" value="ApbE-like domains"/>
    <property type="match status" value="1"/>
</dbReference>
<dbReference type="SUPFAM" id="SSF143631">
    <property type="entry name" value="ApbE-like"/>
    <property type="match status" value="1"/>
</dbReference>
<evidence type="ECO:0000313" key="14">
    <source>
        <dbReference type="Proteomes" id="UP000725002"/>
    </source>
</evidence>
<comment type="catalytic activity">
    <reaction evidence="9 10 12">
        <text>L-threonyl-[protein] + FAD = FMN-L-threonyl-[protein] + AMP + H(+)</text>
        <dbReference type="Rhea" id="RHEA:36847"/>
        <dbReference type="Rhea" id="RHEA-COMP:11060"/>
        <dbReference type="Rhea" id="RHEA-COMP:11061"/>
        <dbReference type="ChEBI" id="CHEBI:15378"/>
        <dbReference type="ChEBI" id="CHEBI:30013"/>
        <dbReference type="ChEBI" id="CHEBI:57692"/>
        <dbReference type="ChEBI" id="CHEBI:74257"/>
        <dbReference type="ChEBI" id="CHEBI:456215"/>
        <dbReference type="EC" id="2.7.1.180"/>
    </reaction>
</comment>
<sequence length="357" mass="38014">MKIHVSFANICRAAVVAAGLLTLYACTGEARYVSISGYAQGGTYIVKLDMGTVERKCGPEKIKAGIDSVLLCVDNSVSGYNKGSLLSRFNSGESVVPDNIFVDIYNKSYGYYKETDGAVDVAAAPLFDIWGFGFTTDSLPSASEVAETVESCGMDRLKPRMEPGKDGRVSPEALLLENVRGPLPSLNYNAVAQGYSCDLVADYLKGLGVEDMLVNIGGEIFCSGLNPEGKPWSIGVDRPEDGNNIPGAALQGTIEAGPEPCGVVTSGNYRKFYVKDGRKYAHTVDPRTGYPVSHSLLSATVIAPDAALADALATYCMVIGVEAAKEFIGSEPDIEGYLIYSDGDRMETWASDGITVR</sequence>
<keyword evidence="12" id="KW-0997">Cell inner membrane</keyword>
<keyword evidence="12" id="KW-0732">Signal</keyword>
<evidence type="ECO:0000313" key="13">
    <source>
        <dbReference type="EMBL" id="MBO8482854.1"/>
    </source>
</evidence>
<feature type="binding site" evidence="11">
    <location>
        <position position="190"/>
    </location>
    <ligand>
        <name>Mg(2+)</name>
        <dbReference type="ChEBI" id="CHEBI:18420"/>
    </ligand>
</feature>
<evidence type="ECO:0000256" key="8">
    <source>
        <dbReference type="ARBA" id="ARBA00031306"/>
    </source>
</evidence>
<evidence type="ECO:0000256" key="11">
    <source>
        <dbReference type="PIRSR" id="PIRSR006268-2"/>
    </source>
</evidence>
<evidence type="ECO:0000256" key="12">
    <source>
        <dbReference type="RuleBase" id="RU363002"/>
    </source>
</evidence>
<proteinExistence type="inferred from homology"/>
<keyword evidence="3 10" id="KW-0285">Flavoprotein</keyword>
<comment type="function">
    <text evidence="12">Flavin transferase that catalyzes the transfer of the FMN moiety of FAD and its covalent binding to the hydroxyl group of a threonine residue in a target flavoprotein.</text>
</comment>
<accession>A0A940DQR4</accession>
<organism evidence="13 14">
    <name type="scientific">Candidatus Cryptobacteroides avicola</name>
    <dbReference type="NCBI Taxonomy" id="2840757"/>
    <lineage>
        <taxon>Bacteria</taxon>
        <taxon>Pseudomonadati</taxon>
        <taxon>Bacteroidota</taxon>
        <taxon>Bacteroidia</taxon>
        <taxon>Bacteroidales</taxon>
        <taxon>Candidatus Cryptobacteroides</taxon>
    </lineage>
</organism>
<comment type="similarity">
    <text evidence="10 12">Belongs to the ApbE family.</text>
</comment>
<comment type="subcellular location">
    <subcellularLocation>
        <location evidence="12">Cell inner membrane</location>
        <topology evidence="12">Lipid-anchor</topology>
        <orientation evidence="12">Periplasmic side</orientation>
    </subcellularLocation>
</comment>
<dbReference type="GO" id="GO:0046872">
    <property type="term" value="F:metal ion binding"/>
    <property type="evidence" value="ECO:0007669"/>
    <property type="project" value="UniProtKB-UniRule"/>
</dbReference>
<dbReference type="InterPro" id="IPR003374">
    <property type="entry name" value="ApbE-like_sf"/>
</dbReference>
<feature type="signal peptide" evidence="12">
    <location>
        <begin position="1"/>
        <end position="17"/>
    </location>
</feature>
<evidence type="ECO:0000256" key="5">
    <source>
        <dbReference type="ARBA" id="ARBA00022723"/>
    </source>
</evidence>